<organism evidence="2 3">
    <name type="scientific">Cupriavidus taiwanensis</name>
    <dbReference type="NCBI Taxonomy" id="164546"/>
    <lineage>
        <taxon>Bacteria</taxon>
        <taxon>Pseudomonadati</taxon>
        <taxon>Pseudomonadota</taxon>
        <taxon>Betaproteobacteria</taxon>
        <taxon>Burkholderiales</taxon>
        <taxon>Burkholderiaceae</taxon>
        <taxon>Cupriavidus</taxon>
    </lineage>
</organism>
<evidence type="ECO:0000256" key="1">
    <source>
        <dbReference type="SAM" id="MobiDB-lite"/>
    </source>
</evidence>
<proteinExistence type="predicted"/>
<evidence type="ECO:0000313" key="2">
    <source>
        <dbReference type="EMBL" id="SOY69039.1"/>
    </source>
</evidence>
<feature type="region of interest" description="Disordered" evidence="1">
    <location>
        <begin position="1"/>
        <end position="66"/>
    </location>
</feature>
<protein>
    <submittedName>
        <fullName evidence="2">Uncharacterized protein</fullName>
    </submittedName>
</protein>
<accession>A0A975XGC1</accession>
<dbReference type="EMBL" id="OFSP01000039">
    <property type="protein sequence ID" value="SOY69039.1"/>
    <property type="molecule type" value="Genomic_DNA"/>
</dbReference>
<reference evidence="2 3" key="1">
    <citation type="submission" date="2018-01" db="EMBL/GenBank/DDBJ databases">
        <authorList>
            <person name="Clerissi C."/>
        </authorList>
    </citation>
    <scope>NUCLEOTIDE SEQUENCE [LARGE SCALE GENOMIC DNA]</scope>
    <source>
        <strain evidence="2">Cupriavidus taiwanensis STM 3521</strain>
    </source>
</reference>
<feature type="compositionally biased region" description="Pro residues" evidence="1">
    <location>
        <begin position="1"/>
        <end position="10"/>
    </location>
</feature>
<sequence>MMRRPSPPPLSASGRGEKTSGPRKPSMTSDPLHYEPRTPDPSPPSNQKNPHPTSHNFVMNVTSPHPTLIQNSHLLCDATSQRRHP</sequence>
<feature type="compositionally biased region" description="Polar residues" evidence="1">
    <location>
        <begin position="45"/>
        <end position="66"/>
    </location>
</feature>
<gene>
    <name evidence="2" type="ORF">CBM2589_A90509</name>
</gene>
<name>A0A975XGC1_9BURK</name>
<evidence type="ECO:0000313" key="3">
    <source>
        <dbReference type="Proteomes" id="UP000256297"/>
    </source>
</evidence>
<comment type="caution">
    <text evidence="2">The sequence shown here is derived from an EMBL/GenBank/DDBJ whole genome shotgun (WGS) entry which is preliminary data.</text>
</comment>
<dbReference type="Proteomes" id="UP000256297">
    <property type="component" value="Chromosome CBM2589_a"/>
</dbReference>
<dbReference type="AlphaFoldDB" id="A0A975XGC1"/>